<evidence type="ECO:0000256" key="5">
    <source>
        <dbReference type="ARBA" id="ARBA00022840"/>
    </source>
</evidence>
<accession>A0ABD7PDD1</accession>
<reference evidence="9 10" key="1">
    <citation type="submission" date="2018-08" db="EMBL/GenBank/DDBJ databases">
        <authorList>
            <consortium name="Pathogen Informatics"/>
        </authorList>
    </citation>
    <scope>NUCLEOTIDE SEQUENCE [LARGE SCALE GENOMIC DNA]</scope>
    <source>
        <strain evidence="9 10">EuSCAPE_TR218</strain>
    </source>
</reference>
<dbReference type="NCBIfam" id="NF047819">
    <property type="entry name" value="ThrnKinDtnkGamma"/>
    <property type="match status" value="1"/>
</dbReference>
<dbReference type="Pfam" id="PF17042">
    <property type="entry name" value="NBD_C"/>
    <property type="match status" value="1"/>
</dbReference>
<comment type="similarity">
    <text evidence="1">Belongs to the four-carbon acid sugar kinase family.</text>
</comment>
<proteinExistence type="inferred from homology"/>
<dbReference type="Gene3D" id="3.40.980.20">
    <property type="entry name" value="Four-carbon acid sugar kinase, nucleotide binding domain"/>
    <property type="match status" value="1"/>
</dbReference>
<dbReference type="Proteomes" id="UP000258928">
    <property type="component" value="Unassembled WGS sequence"/>
</dbReference>
<dbReference type="GO" id="GO:0005524">
    <property type="term" value="F:ATP binding"/>
    <property type="evidence" value="ECO:0007669"/>
    <property type="project" value="UniProtKB-KW"/>
</dbReference>
<evidence type="ECO:0000313" key="10">
    <source>
        <dbReference type="Proteomes" id="UP000258928"/>
    </source>
</evidence>
<evidence type="ECO:0000259" key="7">
    <source>
        <dbReference type="Pfam" id="PF07005"/>
    </source>
</evidence>
<evidence type="ECO:0000256" key="4">
    <source>
        <dbReference type="ARBA" id="ARBA00022777"/>
    </source>
</evidence>
<protein>
    <submittedName>
        <fullName evidence="9">Inner membrane protein</fullName>
    </submittedName>
</protein>
<keyword evidence="5" id="KW-0067">ATP-binding</keyword>
<evidence type="ECO:0000256" key="6">
    <source>
        <dbReference type="ARBA" id="ARBA00023277"/>
    </source>
</evidence>
<keyword evidence="2" id="KW-0808">Transferase</keyword>
<sequence>MTNEFCNKKIIVIADDFTGANDAGVGLAEAGFSADVLFRLPYASHAQAIVLNSDSRACLPSDAGLRVTTLLESLQRDDTAAWFIKKIDSTLRGNPGVETQAMMTATGAHLAVIAPAFPAAGRTTVNGQCLVDGIILTDTEFASDPKTPVSSADVGVVFESQCTLRCVNVSIQQIVQEAQVASPESLTALVVDAQTDSDLDQIIEQVLALQPRPLLVGSAGLCEAFSRHIAPPVTYPGLLAIIGSMSEVAQKQIHTAAIHPRTYNIYIDINEMLIHGIDKYKSQVASIIAQGLHCLVHTCPDNKARHQIDELCQRLALSRAQLGEKISALLGKLVREVLEVAAPNALYLSGGDVAIAIAQSLGATGFQIKGRVAGCVPYGKLLGCTWKQTVLTKAGGFGDENTLSDILTFVEEKSID</sequence>
<dbReference type="InterPro" id="IPR042213">
    <property type="entry name" value="NBD_C_sf"/>
</dbReference>
<keyword evidence="4" id="KW-0418">Kinase</keyword>
<evidence type="ECO:0000259" key="8">
    <source>
        <dbReference type="Pfam" id="PF17042"/>
    </source>
</evidence>
<comment type="caution">
    <text evidence="9">The sequence shown here is derived from an EMBL/GenBank/DDBJ whole genome shotgun (WGS) entry which is preliminary data.</text>
</comment>
<dbReference type="InterPro" id="IPR037051">
    <property type="entry name" value="4-carb_acid_sugar_kinase_N_sf"/>
</dbReference>
<feature type="domain" description="Four-carbon acid sugar kinase nucleotide binding" evidence="8">
    <location>
        <begin position="239"/>
        <end position="403"/>
    </location>
</feature>
<keyword evidence="6" id="KW-0119">Carbohydrate metabolism</keyword>
<dbReference type="InterPro" id="IPR031475">
    <property type="entry name" value="NBD_C"/>
</dbReference>
<dbReference type="EMBL" id="UKAS01000029">
    <property type="protein sequence ID" value="SXF98538.1"/>
    <property type="molecule type" value="Genomic_DNA"/>
</dbReference>
<dbReference type="RefSeq" id="WP_110212530.1">
    <property type="nucleotide sequence ID" value="NZ_JAHKCA010000007.1"/>
</dbReference>
<evidence type="ECO:0000313" key="9">
    <source>
        <dbReference type="EMBL" id="SXF98538.1"/>
    </source>
</evidence>
<dbReference type="Gene3D" id="3.40.50.10840">
    <property type="entry name" value="Putative sugar-binding, N-terminal domain"/>
    <property type="match status" value="1"/>
</dbReference>
<dbReference type="InterPro" id="IPR010737">
    <property type="entry name" value="4-carb_acid_sugar_kinase_N"/>
</dbReference>
<feature type="domain" description="Four-carbon acid sugar kinase N-terminal" evidence="7">
    <location>
        <begin position="10"/>
        <end position="224"/>
    </location>
</feature>
<dbReference type="AlphaFoldDB" id="A0ABD7PDD1"/>
<evidence type="ECO:0000256" key="1">
    <source>
        <dbReference type="ARBA" id="ARBA00005715"/>
    </source>
</evidence>
<evidence type="ECO:0000256" key="3">
    <source>
        <dbReference type="ARBA" id="ARBA00022741"/>
    </source>
</evidence>
<dbReference type="Pfam" id="PF07005">
    <property type="entry name" value="SBD_N"/>
    <property type="match status" value="1"/>
</dbReference>
<dbReference type="GO" id="GO:0016301">
    <property type="term" value="F:kinase activity"/>
    <property type="evidence" value="ECO:0007669"/>
    <property type="project" value="UniProtKB-KW"/>
</dbReference>
<gene>
    <name evidence="9" type="ORF">SAMEA3729809_05076</name>
</gene>
<name>A0ABD7PDD1_KLEVA</name>
<evidence type="ECO:0000256" key="2">
    <source>
        <dbReference type="ARBA" id="ARBA00022679"/>
    </source>
</evidence>
<dbReference type="SUPFAM" id="SSF142764">
    <property type="entry name" value="YgbK-like"/>
    <property type="match status" value="1"/>
</dbReference>
<keyword evidence="3" id="KW-0547">Nucleotide-binding</keyword>
<organism evidence="9 10">
    <name type="scientific">Klebsiella variicola</name>
    <dbReference type="NCBI Taxonomy" id="244366"/>
    <lineage>
        <taxon>Bacteria</taxon>
        <taxon>Pseudomonadati</taxon>
        <taxon>Pseudomonadota</taxon>
        <taxon>Gammaproteobacteria</taxon>
        <taxon>Enterobacterales</taxon>
        <taxon>Enterobacteriaceae</taxon>
        <taxon>Klebsiella/Raoultella group</taxon>
        <taxon>Klebsiella</taxon>
        <taxon>Klebsiella pneumoniae complex</taxon>
    </lineage>
</organism>